<evidence type="ECO:0000313" key="4">
    <source>
        <dbReference type="Proteomes" id="UP001291306"/>
    </source>
</evidence>
<dbReference type="RefSeq" id="WP_322459687.1">
    <property type="nucleotide sequence ID" value="NZ_WNVC01001671.1"/>
</dbReference>
<keyword evidence="1" id="KW-0812">Transmembrane</keyword>
<feature type="transmembrane region" description="Helical" evidence="1">
    <location>
        <begin position="62"/>
        <end position="83"/>
    </location>
</feature>
<feature type="transmembrane region" description="Helical" evidence="1">
    <location>
        <begin position="95"/>
        <end position="116"/>
    </location>
</feature>
<evidence type="ECO:0000256" key="1">
    <source>
        <dbReference type="SAM" id="Phobius"/>
    </source>
</evidence>
<dbReference type="InterPro" id="IPR039447">
    <property type="entry name" value="UreH-like_TM_dom"/>
</dbReference>
<reference evidence="3" key="1">
    <citation type="submission" date="2019-11" db="EMBL/GenBank/DDBJ databases">
        <title>Characterization of Clostridium perfringens isolates from swine manure treated agricultural soils.</title>
        <authorList>
            <person name="Wushke S.T."/>
        </authorList>
    </citation>
    <scope>NUCLEOTIDE SEQUENCE</scope>
    <source>
        <strain evidence="3">X26</strain>
    </source>
</reference>
<feature type="non-terminal residue" evidence="3">
    <location>
        <position position="122"/>
    </location>
</feature>
<comment type="caution">
    <text evidence="3">The sequence shown here is derived from an EMBL/GenBank/DDBJ whole genome shotgun (WGS) entry which is preliminary data.</text>
</comment>
<keyword evidence="1" id="KW-0472">Membrane</keyword>
<feature type="domain" description="Urease accessory protein UreH-like transmembrane" evidence="2">
    <location>
        <begin position="6"/>
        <end position="105"/>
    </location>
</feature>
<feature type="transmembrane region" description="Helical" evidence="1">
    <location>
        <begin position="28"/>
        <end position="50"/>
    </location>
</feature>
<dbReference type="Pfam" id="PF13386">
    <property type="entry name" value="DsbD_2"/>
    <property type="match status" value="1"/>
</dbReference>
<accession>A0AAW9IF08</accession>
<dbReference type="PANTHER" id="PTHR42208:SF1">
    <property type="entry name" value="HEAVY METAL TRANSPORTER"/>
    <property type="match status" value="1"/>
</dbReference>
<dbReference type="EMBL" id="WNVC01001671">
    <property type="protein sequence ID" value="MDZ5001669.1"/>
    <property type="molecule type" value="Genomic_DNA"/>
</dbReference>
<feature type="non-terminal residue" evidence="3">
    <location>
        <position position="1"/>
    </location>
</feature>
<proteinExistence type="predicted"/>
<name>A0AAW9IF08_CLOPF</name>
<keyword evidence="1" id="KW-1133">Transmembrane helix</keyword>
<organism evidence="3 4">
    <name type="scientific">Clostridium perfringens</name>
    <dbReference type="NCBI Taxonomy" id="1502"/>
    <lineage>
        <taxon>Bacteria</taxon>
        <taxon>Bacillati</taxon>
        <taxon>Bacillota</taxon>
        <taxon>Clostridia</taxon>
        <taxon>Eubacteriales</taxon>
        <taxon>Clostridiaceae</taxon>
        <taxon>Clostridium</taxon>
    </lineage>
</organism>
<dbReference type="AlphaFoldDB" id="A0AAW9IF08"/>
<evidence type="ECO:0000313" key="3">
    <source>
        <dbReference type="EMBL" id="MDZ5001669.1"/>
    </source>
</evidence>
<dbReference type="Proteomes" id="UP001291306">
    <property type="component" value="Unassembled WGS sequence"/>
</dbReference>
<evidence type="ECO:0000259" key="2">
    <source>
        <dbReference type="Pfam" id="PF13386"/>
    </source>
</evidence>
<sequence length="122" mass="13110">SGFKFFRKFSIRIPNFLSKYKRKFNSPFIVGLLNGFMPCGPLQTMQLFALGTGSALKGALSMFIFALGTVPLMLTFGAISGFLSKGYTKKLVKLSGVLIIVLGIIMGNRGLALSGINLNPLG</sequence>
<dbReference type="PANTHER" id="PTHR42208">
    <property type="entry name" value="HEAVY METAL TRANSPORTER-RELATED"/>
    <property type="match status" value="1"/>
</dbReference>
<gene>
    <name evidence="3" type="ORF">GNF79_21970</name>
</gene>
<protein>
    <submittedName>
        <fullName evidence="3">Heavy metal transport/detoxification protein</fullName>
    </submittedName>
</protein>